<name>A0ABM8FTQ4_9MICO</name>
<dbReference type="EMBL" id="AP027728">
    <property type="protein sequence ID" value="BDZ38898.1"/>
    <property type="molecule type" value="Genomic_DNA"/>
</dbReference>
<evidence type="ECO:0000313" key="2">
    <source>
        <dbReference type="EMBL" id="BDZ38898.1"/>
    </source>
</evidence>
<organism evidence="2 3">
    <name type="scientific">Microbacterium suwonense</name>
    <dbReference type="NCBI Taxonomy" id="683047"/>
    <lineage>
        <taxon>Bacteria</taxon>
        <taxon>Bacillati</taxon>
        <taxon>Actinomycetota</taxon>
        <taxon>Actinomycetes</taxon>
        <taxon>Micrococcales</taxon>
        <taxon>Microbacteriaceae</taxon>
        <taxon>Microbacterium</taxon>
    </lineage>
</organism>
<evidence type="ECO:0000313" key="3">
    <source>
        <dbReference type="Proteomes" id="UP001321543"/>
    </source>
</evidence>
<evidence type="ECO:0008006" key="4">
    <source>
        <dbReference type="Google" id="ProtNLM"/>
    </source>
</evidence>
<protein>
    <recommendedName>
        <fullName evidence="4">N-acetylmuramoyl-L-alanine amidase</fullName>
    </recommendedName>
</protein>
<feature type="compositionally biased region" description="Low complexity" evidence="1">
    <location>
        <begin position="148"/>
        <end position="157"/>
    </location>
</feature>
<sequence>MGGESSREVLRFSSAVATAPEVELYVNLHLEARRERQEDSRYFKLWAVLETIAINEVPDGAKVFLDDGSQWPDGGTTSQGAELHRMASELGITTHGAIGVTDRPATGCLSFGISRGLPCYRDLMSTIILIRHAQAAGHETADPPGQCHRTTTSLSARRAARSHAR</sequence>
<proteinExistence type="predicted"/>
<feature type="region of interest" description="Disordered" evidence="1">
    <location>
        <begin position="138"/>
        <end position="165"/>
    </location>
</feature>
<reference evidence="3" key="1">
    <citation type="journal article" date="2019" name="Int. J. Syst. Evol. Microbiol.">
        <title>The Global Catalogue of Microorganisms (GCM) 10K type strain sequencing project: providing services to taxonomists for standard genome sequencing and annotation.</title>
        <authorList>
            <consortium name="The Broad Institute Genomics Platform"/>
            <consortium name="The Broad Institute Genome Sequencing Center for Infectious Disease"/>
            <person name="Wu L."/>
            <person name="Ma J."/>
        </authorList>
    </citation>
    <scope>NUCLEOTIDE SEQUENCE [LARGE SCALE GENOMIC DNA]</scope>
    <source>
        <strain evidence="3">NBRC 106310</strain>
    </source>
</reference>
<keyword evidence="3" id="KW-1185">Reference proteome</keyword>
<dbReference type="Proteomes" id="UP001321543">
    <property type="component" value="Chromosome"/>
</dbReference>
<gene>
    <name evidence="2" type="ORF">GCM10025863_15120</name>
</gene>
<accession>A0ABM8FTQ4</accession>
<evidence type="ECO:0000256" key="1">
    <source>
        <dbReference type="SAM" id="MobiDB-lite"/>
    </source>
</evidence>